<dbReference type="PROSITE" id="PS51352">
    <property type="entry name" value="THIOREDOXIN_2"/>
    <property type="match status" value="1"/>
</dbReference>
<dbReference type="Pfam" id="PF13462">
    <property type="entry name" value="Thioredoxin_4"/>
    <property type="match status" value="1"/>
</dbReference>
<name>A0A7X9DKL5_UNCKA</name>
<gene>
    <name evidence="9" type="ORF">GYA27_03000</name>
</gene>
<sequence>MKEFIIRNKPVFVIAVITIVIFVSIIILAQNTTTIKPNLRKIENVDLISSHTYKKGPINPKVTLVEFSDFQCPACRSFHPVLVQISDKYKKDLQLAYRNFPLPQHENAKLAAIAAQAAGSQGKFWEYADLLYNNQDSLKKDDLIKYAETAGMNVEQFKKDIEDNTFAAQVEDDMRLGNQIGVNSTPTLILNNIVMEFGNVDEFETQVIEAIKNAGGNINQDSGNETTDSEKQTTSSFKQDVKGIVPSADVVTIEYTKDGFVPNNLKLTLGQRVKFINNTDKEISIQQLIKKYDFFYSPKVLGSKEEFEFTLTEPDLWTFKEASVRHYGSIFVSKEN</sequence>
<dbReference type="InterPro" id="IPR008972">
    <property type="entry name" value="Cupredoxin"/>
</dbReference>
<dbReference type="Gene3D" id="2.60.40.420">
    <property type="entry name" value="Cupredoxins - blue copper proteins"/>
    <property type="match status" value="1"/>
</dbReference>
<evidence type="ECO:0000313" key="9">
    <source>
        <dbReference type="EMBL" id="NMB70142.1"/>
    </source>
</evidence>
<evidence type="ECO:0000256" key="2">
    <source>
        <dbReference type="ARBA" id="ARBA00022729"/>
    </source>
</evidence>
<evidence type="ECO:0000256" key="7">
    <source>
        <dbReference type="SAM" id="Phobius"/>
    </source>
</evidence>
<dbReference type="InterPro" id="IPR013766">
    <property type="entry name" value="Thioredoxin_domain"/>
</dbReference>
<dbReference type="EMBL" id="JAAZNL010000032">
    <property type="protein sequence ID" value="NMB70142.1"/>
    <property type="molecule type" value="Genomic_DNA"/>
</dbReference>
<evidence type="ECO:0000313" key="10">
    <source>
        <dbReference type="Proteomes" id="UP000526033"/>
    </source>
</evidence>
<accession>A0A7X9DKL5</accession>
<keyword evidence="2" id="KW-0732">Signal</keyword>
<dbReference type="InterPro" id="IPR036249">
    <property type="entry name" value="Thioredoxin-like_sf"/>
</dbReference>
<proteinExistence type="inferred from homology"/>
<dbReference type="Gene3D" id="3.40.30.10">
    <property type="entry name" value="Glutaredoxin"/>
    <property type="match status" value="1"/>
</dbReference>
<dbReference type="InterPro" id="IPR012336">
    <property type="entry name" value="Thioredoxin-like_fold"/>
</dbReference>
<feature type="domain" description="Thioredoxin" evidence="8">
    <location>
        <begin position="23"/>
        <end position="213"/>
    </location>
</feature>
<dbReference type="Proteomes" id="UP000526033">
    <property type="component" value="Unassembled WGS sequence"/>
</dbReference>
<organism evidence="9 10">
    <name type="scientific">candidate division WWE3 bacterium</name>
    <dbReference type="NCBI Taxonomy" id="2053526"/>
    <lineage>
        <taxon>Bacteria</taxon>
        <taxon>Katanobacteria</taxon>
    </lineage>
</organism>
<protein>
    <submittedName>
        <fullName evidence="9">Thioredoxin domain-containing protein</fullName>
    </submittedName>
</protein>
<dbReference type="GO" id="GO:0016491">
    <property type="term" value="F:oxidoreductase activity"/>
    <property type="evidence" value="ECO:0007669"/>
    <property type="project" value="UniProtKB-KW"/>
</dbReference>
<evidence type="ECO:0000256" key="1">
    <source>
        <dbReference type="ARBA" id="ARBA00005791"/>
    </source>
</evidence>
<keyword evidence="3" id="KW-0560">Oxidoreductase</keyword>
<keyword evidence="7" id="KW-0812">Transmembrane</keyword>
<feature type="region of interest" description="Disordered" evidence="6">
    <location>
        <begin position="215"/>
        <end position="238"/>
    </location>
</feature>
<evidence type="ECO:0000256" key="6">
    <source>
        <dbReference type="SAM" id="MobiDB-lite"/>
    </source>
</evidence>
<evidence type="ECO:0000256" key="3">
    <source>
        <dbReference type="ARBA" id="ARBA00023002"/>
    </source>
</evidence>
<keyword evidence="5" id="KW-0676">Redox-active center</keyword>
<comment type="similarity">
    <text evidence="1">Belongs to the thioredoxin family. DsbA subfamily.</text>
</comment>
<dbReference type="PANTHER" id="PTHR13887:SF14">
    <property type="entry name" value="DISULFIDE BOND FORMATION PROTEIN D"/>
    <property type="match status" value="1"/>
</dbReference>
<feature type="compositionally biased region" description="Polar residues" evidence="6">
    <location>
        <begin position="216"/>
        <end position="238"/>
    </location>
</feature>
<keyword evidence="7" id="KW-1133">Transmembrane helix</keyword>
<keyword evidence="4" id="KW-1015">Disulfide bond</keyword>
<dbReference type="AlphaFoldDB" id="A0A7X9DKL5"/>
<dbReference type="PANTHER" id="PTHR13887">
    <property type="entry name" value="GLUTATHIONE S-TRANSFERASE KAPPA"/>
    <property type="match status" value="1"/>
</dbReference>
<keyword evidence="7" id="KW-0472">Membrane</keyword>
<dbReference type="SUPFAM" id="SSF52833">
    <property type="entry name" value="Thioredoxin-like"/>
    <property type="match status" value="1"/>
</dbReference>
<feature type="transmembrane region" description="Helical" evidence="7">
    <location>
        <begin position="12"/>
        <end position="29"/>
    </location>
</feature>
<reference evidence="9 10" key="1">
    <citation type="journal article" date="2020" name="Biotechnol. Biofuels">
        <title>New insights from the biogas microbiome by comprehensive genome-resolved metagenomics of nearly 1600 species originating from multiple anaerobic digesters.</title>
        <authorList>
            <person name="Campanaro S."/>
            <person name="Treu L."/>
            <person name="Rodriguez-R L.M."/>
            <person name="Kovalovszki A."/>
            <person name="Ziels R.M."/>
            <person name="Maus I."/>
            <person name="Zhu X."/>
            <person name="Kougias P.G."/>
            <person name="Basile A."/>
            <person name="Luo G."/>
            <person name="Schluter A."/>
            <person name="Konstantinidis K.T."/>
            <person name="Angelidaki I."/>
        </authorList>
    </citation>
    <scope>NUCLEOTIDE SEQUENCE [LARGE SCALE GENOMIC DNA]</scope>
    <source>
        <strain evidence="9">AS27yjCOA_165</strain>
    </source>
</reference>
<evidence type="ECO:0000259" key="8">
    <source>
        <dbReference type="PROSITE" id="PS51352"/>
    </source>
</evidence>
<evidence type="ECO:0000256" key="5">
    <source>
        <dbReference type="ARBA" id="ARBA00023284"/>
    </source>
</evidence>
<evidence type="ECO:0000256" key="4">
    <source>
        <dbReference type="ARBA" id="ARBA00023157"/>
    </source>
</evidence>
<comment type="caution">
    <text evidence="9">The sequence shown here is derived from an EMBL/GenBank/DDBJ whole genome shotgun (WGS) entry which is preliminary data.</text>
</comment>